<evidence type="ECO:0000256" key="2">
    <source>
        <dbReference type="ARBA" id="ARBA00009773"/>
    </source>
</evidence>
<accession>A0ABP3D3D0</accession>
<name>A0ABP3D3D0_9BURK</name>
<proteinExistence type="inferred from homology"/>
<evidence type="ECO:0000256" key="5">
    <source>
        <dbReference type="ARBA" id="ARBA00023136"/>
    </source>
</evidence>
<feature type="transmembrane region" description="Helical" evidence="6">
    <location>
        <begin position="317"/>
        <end position="342"/>
    </location>
</feature>
<gene>
    <name evidence="7" type="ORF">GCM10009125_09250</name>
</gene>
<comment type="subcellular location">
    <subcellularLocation>
        <location evidence="1">Membrane</location>
        <topology evidence="1">Multi-pass membrane protein</topology>
    </subcellularLocation>
</comment>
<keyword evidence="3 6" id="KW-0812">Transmembrane</keyword>
<dbReference type="Proteomes" id="UP001501176">
    <property type="component" value="Unassembled WGS sequence"/>
</dbReference>
<dbReference type="InterPro" id="IPR002549">
    <property type="entry name" value="AI-2E-like"/>
</dbReference>
<reference evidence="8" key="1">
    <citation type="journal article" date="2019" name="Int. J. Syst. Evol. Microbiol.">
        <title>The Global Catalogue of Microorganisms (GCM) 10K type strain sequencing project: providing services to taxonomists for standard genome sequencing and annotation.</title>
        <authorList>
            <consortium name="The Broad Institute Genomics Platform"/>
            <consortium name="The Broad Institute Genome Sequencing Center for Infectious Disease"/>
            <person name="Wu L."/>
            <person name="Ma J."/>
        </authorList>
    </citation>
    <scope>NUCLEOTIDE SEQUENCE [LARGE SCALE GENOMIC DNA]</scope>
    <source>
        <strain evidence="8">JCM 16240</strain>
    </source>
</reference>
<organism evidence="7 8">
    <name type="scientific">Castellaniella daejeonensis</name>
    <dbReference type="NCBI Taxonomy" id="659013"/>
    <lineage>
        <taxon>Bacteria</taxon>
        <taxon>Pseudomonadati</taxon>
        <taxon>Pseudomonadota</taxon>
        <taxon>Betaproteobacteria</taxon>
        <taxon>Burkholderiales</taxon>
        <taxon>Alcaligenaceae</taxon>
        <taxon>Castellaniella</taxon>
    </lineage>
</organism>
<dbReference type="EMBL" id="BAAAFN010000007">
    <property type="protein sequence ID" value="GAA0222291.1"/>
    <property type="molecule type" value="Genomic_DNA"/>
</dbReference>
<evidence type="ECO:0000313" key="7">
    <source>
        <dbReference type="EMBL" id="GAA0222291.1"/>
    </source>
</evidence>
<evidence type="ECO:0000256" key="4">
    <source>
        <dbReference type="ARBA" id="ARBA00022989"/>
    </source>
</evidence>
<feature type="transmembrane region" description="Helical" evidence="6">
    <location>
        <begin position="12"/>
        <end position="41"/>
    </location>
</feature>
<dbReference type="Pfam" id="PF01594">
    <property type="entry name" value="AI-2E_transport"/>
    <property type="match status" value="1"/>
</dbReference>
<feature type="transmembrane region" description="Helical" evidence="6">
    <location>
        <begin position="157"/>
        <end position="175"/>
    </location>
</feature>
<dbReference type="PANTHER" id="PTHR21716">
    <property type="entry name" value="TRANSMEMBRANE PROTEIN"/>
    <property type="match status" value="1"/>
</dbReference>
<feature type="transmembrane region" description="Helical" evidence="6">
    <location>
        <begin position="215"/>
        <end position="240"/>
    </location>
</feature>
<feature type="transmembrane region" description="Helical" evidence="6">
    <location>
        <begin position="275"/>
        <end position="297"/>
    </location>
</feature>
<protein>
    <submittedName>
        <fullName evidence="7">AI-2E family transporter</fullName>
    </submittedName>
</protein>
<comment type="caution">
    <text evidence="7">The sequence shown here is derived from an EMBL/GenBank/DDBJ whole genome shotgun (WGS) entry which is preliminary data.</text>
</comment>
<keyword evidence="8" id="KW-1185">Reference proteome</keyword>
<evidence type="ECO:0000256" key="6">
    <source>
        <dbReference type="SAM" id="Phobius"/>
    </source>
</evidence>
<sequence>MPTLHFRSFLLLLTAISIAFISILLPFYAAIFWGGVLAVIFTPLHRRLLSLLGGRSPNLAAFLTLLCITLIVILPMLFIAASLANEVAGLYTRINSGQLNLGGYYEQIVGALPPSVHGWLDSFGLGDLLSIREKLSAGALQASQFLAKQAVNIGQNTFQFVVGLGIMLYLLFFLLRDGAIIVPRLRRLIPLEDSHRHGLFQKFATVVRATVKGNIVIAATQGLLGGLMFAFLGIQGALFWGVTMAFLSLLPAVGASLIWVPVAIYFLVTGALWQGIVLILFGVLVIGLLDNLLRPILVGKDTKLPDYVVLISTLGGLSVFGLNGFVIGPLFAALFMACWDLFPDAIALHQQGLHQETRQSEDGSPGIRPTE</sequence>
<keyword evidence="4 6" id="KW-1133">Transmembrane helix</keyword>
<evidence type="ECO:0000313" key="8">
    <source>
        <dbReference type="Proteomes" id="UP001501176"/>
    </source>
</evidence>
<keyword evidence="5 6" id="KW-0472">Membrane</keyword>
<comment type="similarity">
    <text evidence="2">Belongs to the autoinducer-2 exporter (AI-2E) (TC 2.A.86) family.</text>
</comment>
<dbReference type="RefSeq" id="WP_325123662.1">
    <property type="nucleotide sequence ID" value="NZ_BAAAFN010000007.1"/>
</dbReference>
<evidence type="ECO:0000256" key="3">
    <source>
        <dbReference type="ARBA" id="ARBA00022692"/>
    </source>
</evidence>
<dbReference type="PANTHER" id="PTHR21716:SF4">
    <property type="entry name" value="TRANSMEMBRANE PROTEIN 245"/>
    <property type="match status" value="1"/>
</dbReference>
<evidence type="ECO:0000256" key="1">
    <source>
        <dbReference type="ARBA" id="ARBA00004141"/>
    </source>
</evidence>
<feature type="transmembrane region" description="Helical" evidence="6">
    <location>
        <begin position="246"/>
        <end position="268"/>
    </location>
</feature>
<feature type="transmembrane region" description="Helical" evidence="6">
    <location>
        <begin position="62"/>
        <end position="84"/>
    </location>
</feature>